<proteinExistence type="predicted"/>
<organism evidence="1 2">
    <name type="scientific">Pedobacter nyackensis</name>
    <dbReference type="NCBI Taxonomy" id="475255"/>
    <lineage>
        <taxon>Bacteria</taxon>
        <taxon>Pseudomonadati</taxon>
        <taxon>Bacteroidota</taxon>
        <taxon>Sphingobacteriia</taxon>
        <taxon>Sphingobacteriales</taxon>
        <taxon>Sphingobacteriaceae</taxon>
        <taxon>Pedobacter</taxon>
    </lineage>
</organism>
<accession>A0A1W2C6I4</accession>
<dbReference type="OrthoDB" id="9811889at2"/>
<dbReference type="Proteomes" id="UP000192678">
    <property type="component" value="Unassembled WGS sequence"/>
</dbReference>
<dbReference type="AlphaFoldDB" id="A0A1W2C6I4"/>
<dbReference type="EMBL" id="FWYB01000003">
    <property type="protein sequence ID" value="SMC80716.1"/>
    <property type="molecule type" value="Genomic_DNA"/>
</dbReference>
<dbReference type="STRING" id="475255.SAMN04488101_103184"/>
<reference evidence="1 2" key="1">
    <citation type="submission" date="2017-04" db="EMBL/GenBank/DDBJ databases">
        <authorList>
            <person name="Afonso C.L."/>
            <person name="Miller P.J."/>
            <person name="Scott M.A."/>
            <person name="Spackman E."/>
            <person name="Goraichik I."/>
            <person name="Dimitrov K.M."/>
            <person name="Suarez D.L."/>
            <person name="Swayne D.E."/>
        </authorList>
    </citation>
    <scope>NUCLEOTIDE SEQUENCE [LARGE SCALE GENOMIC DNA]</scope>
    <source>
        <strain evidence="1 2">DSM 19625</strain>
    </source>
</reference>
<evidence type="ECO:0008006" key="3">
    <source>
        <dbReference type="Google" id="ProtNLM"/>
    </source>
</evidence>
<sequence length="161" mass="18098">MENKIRRSIALDGKSNLYIIKGYRILNTKPVRAFDELAVLTATVFNTSIALINFVDQDHDLTRNVCSVAIIKENQRLLEALSTTPILISNAMIAGEMGMKFFASIPITNEEGFDIGMICIADEKSRVFTPQDKVKLERIGTLVRKEMDKRNCQTDICLAKD</sequence>
<evidence type="ECO:0000313" key="1">
    <source>
        <dbReference type="EMBL" id="SMC80716.1"/>
    </source>
</evidence>
<evidence type="ECO:0000313" key="2">
    <source>
        <dbReference type="Proteomes" id="UP000192678"/>
    </source>
</evidence>
<dbReference type="PANTHER" id="PTHR43102">
    <property type="entry name" value="SLR1143 PROTEIN"/>
    <property type="match status" value="1"/>
</dbReference>
<dbReference type="SUPFAM" id="SSF55781">
    <property type="entry name" value="GAF domain-like"/>
    <property type="match status" value="1"/>
</dbReference>
<gene>
    <name evidence="1" type="ORF">SAMN04488101_103184</name>
</gene>
<protein>
    <recommendedName>
        <fullName evidence="3">GAF domain-containing protein</fullName>
    </recommendedName>
</protein>
<dbReference type="PANTHER" id="PTHR43102:SF2">
    <property type="entry name" value="GAF DOMAIN-CONTAINING PROTEIN"/>
    <property type="match status" value="1"/>
</dbReference>
<dbReference type="RefSeq" id="WP_084288965.1">
    <property type="nucleotide sequence ID" value="NZ_FWYB01000003.1"/>
</dbReference>
<keyword evidence="2" id="KW-1185">Reference proteome</keyword>
<name>A0A1W2C6I4_9SPHI</name>